<organism evidence="5 6">
    <name type="scientific">Striga hermonthica</name>
    <name type="common">Purple witchweed</name>
    <name type="synonym">Buchnera hermonthica</name>
    <dbReference type="NCBI Taxonomy" id="68872"/>
    <lineage>
        <taxon>Eukaryota</taxon>
        <taxon>Viridiplantae</taxon>
        <taxon>Streptophyta</taxon>
        <taxon>Embryophyta</taxon>
        <taxon>Tracheophyta</taxon>
        <taxon>Spermatophyta</taxon>
        <taxon>Magnoliopsida</taxon>
        <taxon>eudicotyledons</taxon>
        <taxon>Gunneridae</taxon>
        <taxon>Pentapetalae</taxon>
        <taxon>asterids</taxon>
        <taxon>lamiids</taxon>
        <taxon>Lamiales</taxon>
        <taxon>Orobanchaceae</taxon>
        <taxon>Buchnereae</taxon>
        <taxon>Striga</taxon>
    </lineage>
</organism>
<dbReference type="Gene3D" id="3.30.1370.110">
    <property type="match status" value="1"/>
</dbReference>
<name>A0A9N7NC89_STRHE</name>
<reference evidence="5" key="1">
    <citation type="submission" date="2019-12" db="EMBL/GenBank/DDBJ databases">
        <authorList>
            <person name="Scholes J."/>
        </authorList>
    </citation>
    <scope>NUCLEOTIDE SEQUENCE</scope>
</reference>
<evidence type="ECO:0000259" key="4">
    <source>
        <dbReference type="PROSITE" id="PS50828"/>
    </source>
</evidence>
<dbReference type="PROSITE" id="PS51375">
    <property type="entry name" value="PPR"/>
    <property type="match status" value="1"/>
</dbReference>
<sequence>MMIRSPVLRLQAPPLSAGSRWYTPQCGLTQQGHRFLSAVAATSKEPSATSGLLRRFVASSSRYVTLTTLLHIISPSCSIPHLSSIAFPLYSMIEQKSWFQWNTKVVADLMAFLHKEGRFDEAEKLFDGIVSKLGFEIDYAENLSDGVALNVGFHNEKELYTFYINLITAYAVHKYEGGCLDVCERLKQLILSSSSVQLKKKGYVSMILGLCEIGLPYKAEILMDEMRENGIKVSFYEMKSVVYSYGQNGFLEDMKRVVCQMENEGFELDTICFNMVLSSLGANNKLPDMLVWLKKMRDLNVPLSVRTYNSVLNSCPRINSLVIGTKNWPLSIDELSCSLESDEEVNLVMELMKTSVLDEAMVWNENESKLDLHGMHLASAYLILLQWFNESRVRFDCEDYVTPEKISIVCGRGKNSPRQGDSPVKKLAKEMVVRMKCPLIMDRKNNGCFIGKGKVFRKWLLNSIK</sequence>
<dbReference type="EMBL" id="CACSLK010027752">
    <property type="protein sequence ID" value="CAA0827750.1"/>
    <property type="molecule type" value="Genomic_DNA"/>
</dbReference>
<feature type="domain" description="Smr" evidence="4">
    <location>
        <begin position="370"/>
        <end position="460"/>
    </location>
</feature>
<comment type="similarity">
    <text evidence="1">Belongs to the PPR family. P subfamily.</text>
</comment>
<dbReference type="OrthoDB" id="1931748at2759"/>
<dbReference type="InterPro" id="IPR002625">
    <property type="entry name" value="Smr_dom"/>
</dbReference>
<dbReference type="Proteomes" id="UP001153555">
    <property type="component" value="Unassembled WGS sequence"/>
</dbReference>
<proteinExistence type="inferred from homology"/>
<dbReference type="PROSITE" id="PS50828">
    <property type="entry name" value="SMR"/>
    <property type="match status" value="1"/>
</dbReference>
<keyword evidence="6" id="KW-1185">Reference proteome</keyword>
<evidence type="ECO:0000313" key="5">
    <source>
        <dbReference type="EMBL" id="CAA0827750.1"/>
    </source>
</evidence>
<feature type="repeat" description="PPR" evidence="3">
    <location>
        <begin position="199"/>
        <end position="233"/>
    </location>
</feature>
<gene>
    <name evidence="5" type="ORF">SHERM_23445</name>
</gene>
<comment type="caution">
    <text evidence="5">The sequence shown here is derived from an EMBL/GenBank/DDBJ whole genome shotgun (WGS) entry which is preliminary data.</text>
</comment>
<accession>A0A9N7NC89</accession>
<dbReference type="InterPro" id="IPR011990">
    <property type="entry name" value="TPR-like_helical_dom_sf"/>
</dbReference>
<dbReference type="Pfam" id="PF01535">
    <property type="entry name" value="PPR"/>
    <property type="match status" value="3"/>
</dbReference>
<dbReference type="SMART" id="SM00463">
    <property type="entry name" value="SMR"/>
    <property type="match status" value="1"/>
</dbReference>
<dbReference type="PANTHER" id="PTHR47447">
    <property type="entry name" value="OS03G0856100 PROTEIN"/>
    <property type="match status" value="1"/>
</dbReference>
<dbReference type="InterPro" id="IPR002885">
    <property type="entry name" value="PPR_rpt"/>
</dbReference>
<dbReference type="Gene3D" id="1.25.40.10">
    <property type="entry name" value="Tetratricopeptide repeat domain"/>
    <property type="match status" value="2"/>
</dbReference>
<evidence type="ECO:0000256" key="3">
    <source>
        <dbReference type="PROSITE-ProRule" id="PRU00708"/>
    </source>
</evidence>
<protein>
    <submittedName>
        <fullName evidence="5">Pentatricopeptide repeat-containing protein</fullName>
    </submittedName>
</protein>
<dbReference type="PANTHER" id="PTHR47447:SF15">
    <property type="entry name" value="OS02G0120000 PROTEIN"/>
    <property type="match status" value="1"/>
</dbReference>
<dbReference type="SUPFAM" id="SSF160443">
    <property type="entry name" value="SMR domain-like"/>
    <property type="match status" value="1"/>
</dbReference>
<dbReference type="InterPro" id="IPR036063">
    <property type="entry name" value="Smr_dom_sf"/>
</dbReference>
<evidence type="ECO:0000256" key="1">
    <source>
        <dbReference type="ARBA" id="ARBA00007626"/>
    </source>
</evidence>
<evidence type="ECO:0000256" key="2">
    <source>
        <dbReference type="ARBA" id="ARBA00022737"/>
    </source>
</evidence>
<dbReference type="NCBIfam" id="TIGR00756">
    <property type="entry name" value="PPR"/>
    <property type="match status" value="1"/>
</dbReference>
<keyword evidence="2" id="KW-0677">Repeat</keyword>
<dbReference type="AlphaFoldDB" id="A0A9N7NC89"/>
<evidence type="ECO:0000313" key="6">
    <source>
        <dbReference type="Proteomes" id="UP001153555"/>
    </source>
</evidence>